<sequence length="795" mass="82090">MTAPPAGAASGARVVRRWPTGADVRQVAEFAGPGGAPCVLVLAGATLQAWRWDGTLLWSDGTSAVTRVLHVRDDTALVLTGERLLRRLALHTGDVTWRGEAPDGTNLSGAGSSKLALVGGRLLWFTAPTYATAVTCRELLPGGDVSTVWVREFAGHYDAGFGPVLVVADVLGTGEPQLLLSTRTGSGYGTGDADVSTERLVLGREDGRLLQLVLSVADGSTLTEAAYRPDPGDYPCARPYGLLTTAAAPGGRIVVLVSCQVEEYYSVTRVRDGELARAWGRFVEKDWPHDAQELRPQVSSVVERPGENPWLVTGHHDGATWTTVVDDAVTGSRVATLAGHYFWGVTGSVAVVSPAVSRALTGAEPTLAVRLPDLTVVASFTGHPVITGEDELPAELSFHAERRSLVALGDGLLMREPSGSAAWWSPVSGASAALGVADVAGAFPGASGAAVLVSSSGALHRVLADGSAAGSVRPAGRRASALAVTSASGPVVLLDGPRDSRAVLPDGSELPLPGRVAAAGRTPSGEVVVACLEDTAVRCWRLEPSGWSPAGVVDTRGRPSHALLFDDASLLLVASRTGVHTADVGVHRLDGTALWHDAAQGPHPNQPAVARTPSGRWLAAYDDHGQFTARDAHTGEVLTKDDWTAAYTMPLRLESAPGWLRVGGIHGIDLLDDSGAVRWRHGAPLWTYFPGEAALAGPVLGCVTRSGRLDAFEAASGQLLWSLDLGPVAVRPPLLAVDGGFVAGTAGGALVVVDAAGGRRELLPGLGAAVETLAVSGAGLLAGTADGVVHEVGFG</sequence>
<reference evidence="3" key="1">
    <citation type="submission" date="2016-10" db="EMBL/GenBank/DDBJ databases">
        <authorList>
            <person name="Varghese N."/>
            <person name="Submissions S."/>
        </authorList>
    </citation>
    <scope>NUCLEOTIDE SEQUENCE [LARGE SCALE GENOMIC DNA]</scope>
    <source>
        <strain evidence="3">DSM 45237</strain>
    </source>
</reference>
<feature type="domain" description="Pyrrolo-quinoline quinone repeat" evidence="1">
    <location>
        <begin position="671"/>
        <end position="760"/>
    </location>
</feature>
<evidence type="ECO:0000313" key="3">
    <source>
        <dbReference type="Proteomes" id="UP000181980"/>
    </source>
</evidence>
<dbReference type="STRING" id="561176.SAMN04488561_3089"/>
<dbReference type="OrthoDB" id="9802318at2"/>
<dbReference type="EMBL" id="FNUC01000003">
    <property type="protein sequence ID" value="SEE87213.1"/>
    <property type="molecule type" value="Genomic_DNA"/>
</dbReference>
<dbReference type="AlphaFoldDB" id="A0A1H5MDJ5"/>
<proteinExistence type="predicted"/>
<dbReference type="InterPro" id="IPR011047">
    <property type="entry name" value="Quinoprotein_ADH-like_sf"/>
</dbReference>
<evidence type="ECO:0000313" key="2">
    <source>
        <dbReference type="EMBL" id="SEE87213.1"/>
    </source>
</evidence>
<dbReference type="Gene3D" id="2.130.10.10">
    <property type="entry name" value="YVTN repeat-like/Quinoprotein amine dehydrogenase"/>
    <property type="match status" value="1"/>
</dbReference>
<protein>
    <recommendedName>
        <fullName evidence="1">Pyrrolo-quinoline quinone repeat domain-containing protein</fullName>
    </recommendedName>
</protein>
<dbReference type="SUPFAM" id="SSF69322">
    <property type="entry name" value="Tricorn protease domain 2"/>
    <property type="match status" value="1"/>
</dbReference>
<dbReference type="Pfam" id="PF13360">
    <property type="entry name" value="PQQ_2"/>
    <property type="match status" value="1"/>
</dbReference>
<organism evidence="2 3">
    <name type="scientific">Jiangella alba</name>
    <dbReference type="NCBI Taxonomy" id="561176"/>
    <lineage>
        <taxon>Bacteria</taxon>
        <taxon>Bacillati</taxon>
        <taxon>Actinomycetota</taxon>
        <taxon>Actinomycetes</taxon>
        <taxon>Jiangellales</taxon>
        <taxon>Jiangellaceae</taxon>
        <taxon>Jiangella</taxon>
    </lineage>
</organism>
<keyword evidence="3" id="KW-1185">Reference proteome</keyword>
<name>A0A1H5MDJ5_9ACTN</name>
<dbReference type="RefSeq" id="WP_074946358.1">
    <property type="nucleotide sequence ID" value="NZ_FNUC01000003.1"/>
</dbReference>
<dbReference type="SUPFAM" id="SSF50998">
    <property type="entry name" value="Quinoprotein alcohol dehydrogenase-like"/>
    <property type="match status" value="1"/>
</dbReference>
<dbReference type="InterPro" id="IPR015943">
    <property type="entry name" value="WD40/YVTN_repeat-like_dom_sf"/>
</dbReference>
<gene>
    <name evidence="2" type="ORF">SAMN04488561_3089</name>
</gene>
<dbReference type="Proteomes" id="UP000181980">
    <property type="component" value="Unassembled WGS sequence"/>
</dbReference>
<accession>A0A1H5MDJ5</accession>
<evidence type="ECO:0000259" key="1">
    <source>
        <dbReference type="Pfam" id="PF13360"/>
    </source>
</evidence>
<dbReference type="InterPro" id="IPR002372">
    <property type="entry name" value="PQQ_rpt_dom"/>
</dbReference>